<proteinExistence type="predicted"/>
<evidence type="ECO:0000313" key="2">
    <source>
        <dbReference type="Proteomes" id="UP001177021"/>
    </source>
</evidence>
<dbReference type="EMBL" id="CASHSV030000109">
    <property type="protein sequence ID" value="CAJ2648175.1"/>
    <property type="molecule type" value="Genomic_DNA"/>
</dbReference>
<keyword evidence="2" id="KW-1185">Reference proteome</keyword>
<protein>
    <submittedName>
        <fullName evidence="1">Uncharacterized protein</fullName>
    </submittedName>
</protein>
<organism evidence="1 2">
    <name type="scientific">Trifolium pratense</name>
    <name type="common">Red clover</name>
    <dbReference type="NCBI Taxonomy" id="57577"/>
    <lineage>
        <taxon>Eukaryota</taxon>
        <taxon>Viridiplantae</taxon>
        <taxon>Streptophyta</taxon>
        <taxon>Embryophyta</taxon>
        <taxon>Tracheophyta</taxon>
        <taxon>Spermatophyta</taxon>
        <taxon>Magnoliopsida</taxon>
        <taxon>eudicotyledons</taxon>
        <taxon>Gunneridae</taxon>
        <taxon>Pentapetalae</taxon>
        <taxon>rosids</taxon>
        <taxon>fabids</taxon>
        <taxon>Fabales</taxon>
        <taxon>Fabaceae</taxon>
        <taxon>Papilionoideae</taxon>
        <taxon>50 kb inversion clade</taxon>
        <taxon>NPAAA clade</taxon>
        <taxon>Hologalegina</taxon>
        <taxon>IRL clade</taxon>
        <taxon>Trifolieae</taxon>
        <taxon>Trifolium</taxon>
    </lineage>
</organism>
<gene>
    <name evidence="1" type="ORF">MILVUS5_LOCUS16563</name>
</gene>
<accession>A0ACB0JX69</accession>
<comment type="caution">
    <text evidence="1">The sequence shown here is derived from an EMBL/GenBank/DDBJ whole genome shotgun (WGS) entry which is preliminary data.</text>
</comment>
<reference evidence="1" key="1">
    <citation type="submission" date="2023-10" db="EMBL/GenBank/DDBJ databases">
        <authorList>
            <person name="Rodriguez Cubillos JULIANA M."/>
            <person name="De Vega J."/>
        </authorList>
    </citation>
    <scope>NUCLEOTIDE SEQUENCE</scope>
</reference>
<sequence>MNNFSDDILTHIISFLPFKQAIRTSILSKRWLPLCQSLSVLTFDDSRVKNTNDWILFCRQIDQVMFSPRSHQVTLKSFHLKCRSKLWKTKAECFSFNKWIEEAKRRRIEELNLTLLFDIPLIPNIFCCCKTLVILKLRRIRVATNMIDCSVDLPLLKTLYLFDISFKHMNDFMKLLSGCPKLENLETSYVNGVKDDGGYFKPLSNLIKASISLFEVPFRAVYNVKTLTIFELGRNLGNEGTNSYYKALPVFKNLTKLQLEWIQGTHDWDEVVKMLQNCPTLQTLEIEKCRQKSTTIEDWKYPDHVPECVSSHLTTCIIMNYEAVEADFRFATYILQNAMLLLVMKIRSYLNSNPMASPQFLEDLTSCPRISPTCKLSLL</sequence>
<name>A0ACB0JX69_TRIPR</name>
<evidence type="ECO:0000313" key="1">
    <source>
        <dbReference type="EMBL" id="CAJ2648175.1"/>
    </source>
</evidence>
<dbReference type="Proteomes" id="UP001177021">
    <property type="component" value="Unassembled WGS sequence"/>
</dbReference>